<dbReference type="EMBL" id="BQNB010020183">
    <property type="protein sequence ID" value="GJT93222.1"/>
    <property type="molecule type" value="Genomic_DNA"/>
</dbReference>
<reference evidence="2" key="2">
    <citation type="submission" date="2022-01" db="EMBL/GenBank/DDBJ databases">
        <authorList>
            <person name="Yamashiro T."/>
            <person name="Shiraishi A."/>
            <person name="Satake H."/>
            <person name="Nakayama K."/>
        </authorList>
    </citation>
    <scope>NUCLEOTIDE SEQUENCE</scope>
</reference>
<evidence type="ECO:0000256" key="1">
    <source>
        <dbReference type="SAM" id="MobiDB-lite"/>
    </source>
</evidence>
<proteinExistence type="predicted"/>
<accession>A0ABQ5I103</accession>
<evidence type="ECO:0000313" key="2">
    <source>
        <dbReference type="EMBL" id="GJT93222.1"/>
    </source>
</evidence>
<sequence length="289" mass="31647">MRRTSKGYSGVVTPLFHTMLVQPQGEEPSTSPSKITSSPSLSSQLPQPSPSPPPMQTTHDTEEPAPMSHDSPLQSVHSLGRDEGRMQQTKLMEMVTKLSERVMAVEEDLTQTKKVYSSAFTKLVLKVKKLEKQVKSGKARRRARIVLSDDEDAVEDPSKQGRKIAQVDTDPTISLVQDEGTSWFQDDTEIQEKTSADTEILVEEEEPTEIIEDLGSGEKGEKEISTANVLVSTASPPKVSTAEVSTASPEVGIVAAALVYIRMNASKAKDKGKVIIQEPEPPKKLKKRV</sequence>
<feature type="region of interest" description="Disordered" evidence="1">
    <location>
        <begin position="270"/>
        <end position="289"/>
    </location>
</feature>
<dbReference type="Proteomes" id="UP001151760">
    <property type="component" value="Unassembled WGS sequence"/>
</dbReference>
<keyword evidence="3" id="KW-1185">Reference proteome</keyword>
<gene>
    <name evidence="2" type="ORF">Tco_1082067</name>
</gene>
<comment type="caution">
    <text evidence="2">The sequence shown here is derived from an EMBL/GenBank/DDBJ whole genome shotgun (WGS) entry which is preliminary data.</text>
</comment>
<evidence type="ECO:0000313" key="3">
    <source>
        <dbReference type="Proteomes" id="UP001151760"/>
    </source>
</evidence>
<reference evidence="2" key="1">
    <citation type="journal article" date="2022" name="Int. J. Mol. Sci.">
        <title>Draft Genome of Tanacetum Coccineum: Genomic Comparison of Closely Related Tanacetum-Family Plants.</title>
        <authorList>
            <person name="Yamashiro T."/>
            <person name="Shiraishi A."/>
            <person name="Nakayama K."/>
            <person name="Satake H."/>
        </authorList>
    </citation>
    <scope>NUCLEOTIDE SEQUENCE</scope>
</reference>
<name>A0ABQ5I103_9ASTR</name>
<organism evidence="2 3">
    <name type="scientific">Tanacetum coccineum</name>
    <dbReference type="NCBI Taxonomy" id="301880"/>
    <lineage>
        <taxon>Eukaryota</taxon>
        <taxon>Viridiplantae</taxon>
        <taxon>Streptophyta</taxon>
        <taxon>Embryophyta</taxon>
        <taxon>Tracheophyta</taxon>
        <taxon>Spermatophyta</taxon>
        <taxon>Magnoliopsida</taxon>
        <taxon>eudicotyledons</taxon>
        <taxon>Gunneridae</taxon>
        <taxon>Pentapetalae</taxon>
        <taxon>asterids</taxon>
        <taxon>campanulids</taxon>
        <taxon>Asterales</taxon>
        <taxon>Asteraceae</taxon>
        <taxon>Asteroideae</taxon>
        <taxon>Anthemideae</taxon>
        <taxon>Anthemidinae</taxon>
        <taxon>Tanacetum</taxon>
    </lineage>
</organism>
<feature type="region of interest" description="Disordered" evidence="1">
    <location>
        <begin position="19"/>
        <end position="89"/>
    </location>
</feature>
<feature type="compositionally biased region" description="Low complexity" evidence="1">
    <location>
        <begin position="28"/>
        <end position="46"/>
    </location>
</feature>
<protein>
    <submittedName>
        <fullName evidence="2">Uncharacterized protein</fullName>
    </submittedName>
</protein>